<keyword evidence="3" id="KW-0813">Transport</keyword>
<evidence type="ECO:0000313" key="19">
    <source>
        <dbReference type="Proteomes" id="UP000199572"/>
    </source>
</evidence>
<evidence type="ECO:0000259" key="17">
    <source>
        <dbReference type="Pfam" id="PF22461"/>
    </source>
</evidence>
<evidence type="ECO:0000256" key="11">
    <source>
        <dbReference type="ARBA" id="ARBA00023136"/>
    </source>
</evidence>
<evidence type="ECO:0000256" key="2">
    <source>
        <dbReference type="ARBA" id="ARBA00009450"/>
    </source>
</evidence>
<evidence type="ECO:0000256" key="10">
    <source>
        <dbReference type="ARBA" id="ARBA00023114"/>
    </source>
</evidence>
<keyword evidence="6 15" id="KW-0812">Transmembrane</keyword>
<dbReference type="EMBL" id="FOGG01000018">
    <property type="protein sequence ID" value="SER84374.1"/>
    <property type="molecule type" value="Genomic_DNA"/>
</dbReference>
<dbReference type="InterPro" id="IPR049712">
    <property type="entry name" value="Poly_export"/>
</dbReference>
<dbReference type="Gene3D" id="3.10.560.10">
    <property type="entry name" value="Outer membrane lipoprotein wza domain like"/>
    <property type="match status" value="1"/>
</dbReference>
<keyword evidence="15" id="KW-1133">Transmembrane helix</keyword>
<sequence length="269" mass="29485">MHIFYNHDSRLPFLIHTLVLFCSAILFSCSSTKNTVYFNNQQDAVLKASNLSSKNVIQPNDILSIAVTSLNPAATEIFNKPNNSYVSTSSVTGANLQSPGYLVSNEGNIQFPVLGTLKITGLTTNELREKITAELLSKKLLVDPIVIVRQLNFKVSVLGEVGRPSVVNVPSEKISLLEALGLAGDITIYGKKDNVMIIREENGQKTIKRINLNSSEIFTSDYYYLKSNDIVYVEANKAKVASSTRSSTLIPIILSALSFGAIIIDRIAR</sequence>
<keyword evidence="12" id="KW-0564">Palmitate</keyword>
<accession>A0A1H9SHD6</accession>
<keyword evidence="10" id="KW-0626">Porin</keyword>
<reference evidence="19" key="1">
    <citation type="submission" date="2016-10" db="EMBL/GenBank/DDBJ databases">
        <authorList>
            <person name="Varghese N."/>
            <person name="Submissions S."/>
        </authorList>
    </citation>
    <scope>NUCLEOTIDE SEQUENCE [LARGE SCALE GENOMIC DNA]</scope>
    <source>
        <strain evidence="19">DSM 18610</strain>
    </source>
</reference>
<keyword evidence="7" id="KW-0732">Signal</keyword>
<dbReference type="GO" id="GO:0006811">
    <property type="term" value="P:monoatomic ion transport"/>
    <property type="evidence" value="ECO:0007669"/>
    <property type="project" value="UniProtKB-KW"/>
</dbReference>
<evidence type="ECO:0000256" key="15">
    <source>
        <dbReference type="SAM" id="Phobius"/>
    </source>
</evidence>
<dbReference type="GO" id="GO:0046930">
    <property type="term" value="C:pore complex"/>
    <property type="evidence" value="ECO:0007669"/>
    <property type="project" value="UniProtKB-KW"/>
</dbReference>
<keyword evidence="8" id="KW-0625">Polysaccharide transport</keyword>
<dbReference type="GO" id="GO:0009279">
    <property type="term" value="C:cell outer membrane"/>
    <property type="evidence" value="ECO:0007669"/>
    <property type="project" value="UniProtKB-SubCell"/>
</dbReference>
<keyword evidence="19" id="KW-1185">Reference proteome</keyword>
<comment type="subcellular location">
    <subcellularLocation>
        <location evidence="1">Cell outer membrane</location>
        <topology evidence="1">Multi-pass membrane protein</topology>
    </subcellularLocation>
</comment>
<dbReference type="GO" id="GO:0015159">
    <property type="term" value="F:polysaccharide transmembrane transporter activity"/>
    <property type="evidence" value="ECO:0007669"/>
    <property type="project" value="InterPro"/>
</dbReference>
<evidence type="ECO:0000259" key="16">
    <source>
        <dbReference type="Pfam" id="PF02563"/>
    </source>
</evidence>
<dbReference type="InterPro" id="IPR054765">
    <property type="entry name" value="SLBB_dom"/>
</dbReference>
<evidence type="ECO:0000256" key="14">
    <source>
        <dbReference type="ARBA" id="ARBA00023288"/>
    </source>
</evidence>
<feature type="domain" description="Polysaccharide export protein N-terminal" evidence="16">
    <location>
        <begin position="53"/>
        <end position="149"/>
    </location>
</feature>
<evidence type="ECO:0000256" key="1">
    <source>
        <dbReference type="ARBA" id="ARBA00004571"/>
    </source>
</evidence>
<dbReference type="RefSeq" id="WP_090885618.1">
    <property type="nucleotide sequence ID" value="NZ_FOGG01000018.1"/>
</dbReference>
<organism evidence="18 19">
    <name type="scientific">Pedobacter rhizosphaerae</name>
    <dbReference type="NCBI Taxonomy" id="390241"/>
    <lineage>
        <taxon>Bacteria</taxon>
        <taxon>Pseudomonadati</taxon>
        <taxon>Bacteroidota</taxon>
        <taxon>Sphingobacteriia</taxon>
        <taxon>Sphingobacteriales</taxon>
        <taxon>Sphingobacteriaceae</taxon>
        <taxon>Pedobacter</taxon>
    </lineage>
</organism>
<dbReference type="Pfam" id="PF22461">
    <property type="entry name" value="SLBB_2"/>
    <property type="match status" value="1"/>
</dbReference>
<comment type="similarity">
    <text evidence="2">Belongs to the BexD/CtrA/VexA family.</text>
</comment>
<dbReference type="InterPro" id="IPR003715">
    <property type="entry name" value="Poly_export_N"/>
</dbReference>
<evidence type="ECO:0000256" key="9">
    <source>
        <dbReference type="ARBA" id="ARBA00023065"/>
    </source>
</evidence>
<dbReference type="STRING" id="390241.SAMN04488023_11822"/>
<evidence type="ECO:0000256" key="5">
    <source>
        <dbReference type="ARBA" id="ARBA00022597"/>
    </source>
</evidence>
<protein>
    <submittedName>
        <fullName evidence="18">Polysaccharide export outer membrane protein</fullName>
    </submittedName>
</protein>
<evidence type="ECO:0000256" key="7">
    <source>
        <dbReference type="ARBA" id="ARBA00022729"/>
    </source>
</evidence>
<keyword evidence="9" id="KW-0406">Ion transport</keyword>
<evidence type="ECO:0000256" key="6">
    <source>
        <dbReference type="ARBA" id="ARBA00022692"/>
    </source>
</evidence>
<dbReference type="Pfam" id="PF02563">
    <property type="entry name" value="Poly_export"/>
    <property type="match status" value="1"/>
</dbReference>
<dbReference type="OrthoDB" id="662756at2"/>
<keyword evidence="14" id="KW-0449">Lipoprotein</keyword>
<keyword evidence="11 15" id="KW-0472">Membrane</keyword>
<dbReference type="AlphaFoldDB" id="A0A1H9SHD6"/>
<keyword evidence="4" id="KW-1134">Transmembrane beta strand</keyword>
<evidence type="ECO:0000256" key="12">
    <source>
        <dbReference type="ARBA" id="ARBA00023139"/>
    </source>
</evidence>
<dbReference type="PANTHER" id="PTHR33619:SF3">
    <property type="entry name" value="POLYSACCHARIDE EXPORT PROTEIN GFCE-RELATED"/>
    <property type="match status" value="1"/>
</dbReference>
<feature type="transmembrane region" description="Helical" evidence="15">
    <location>
        <begin position="249"/>
        <end position="268"/>
    </location>
</feature>
<keyword evidence="5" id="KW-0762">Sugar transport</keyword>
<dbReference type="PANTHER" id="PTHR33619">
    <property type="entry name" value="POLYSACCHARIDE EXPORT PROTEIN GFCE-RELATED"/>
    <property type="match status" value="1"/>
</dbReference>
<evidence type="ECO:0000313" key="18">
    <source>
        <dbReference type="EMBL" id="SER84374.1"/>
    </source>
</evidence>
<dbReference type="GO" id="GO:0015288">
    <property type="term" value="F:porin activity"/>
    <property type="evidence" value="ECO:0007669"/>
    <property type="project" value="UniProtKB-KW"/>
</dbReference>
<gene>
    <name evidence="18" type="ORF">SAMN04488023_11822</name>
</gene>
<evidence type="ECO:0000256" key="8">
    <source>
        <dbReference type="ARBA" id="ARBA00023047"/>
    </source>
</evidence>
<dbReference type="Proteomes" id="UP000199572">
    <property type="component" value="Unassembled WGS sequence"/>
</dbReference>
<proteinExistence type="inferred from homology"/>
<evidence type="ECO:0000256" key="13">
    <source>
        <dbReference type="ARBA" id="ARBA00023237"/>
    </source>
</evidence>
<feature type="domain" description="SLBB" evidence="17">
    <location>
        <begin position="154"/>
        <end position="233"/>
    </location>
</feature>
<evidence type="ECO:0000256" key="4">
    <source>
        <dbReference type="ARBA" id="ARBA00022452"/>
    </source>
</evidence>
<keyword evidence="13" id="KW-0998">Cell outer membrane</keyword>
<evidence type="ECO:0000256" key="3">
    <source>
        <dbReference type="ARBA" id="ARBA00022448"/>
    </source>
</evidence>
<name>A0A1H9SHD6_9SPHI</name>